<dbReference type="PANTHER" id="PTHR28236:SF1">
    <property type="entry name" value="LARGE RIBOSOMAL SUBUNIT PROTEIN ML53"/>
    <property type="match status" value="1"/>
</dbReference>
<dbReference type="FunFam" id="3.40.30.10:FF:000260">
    <property type="entry name" value="Mitochondrial ribosomal protein L44"/>
    <property type="match status" value="1"/>
</dbReference>
<name>A0A9P4Q857_9PEZI</name>
<evidence type="ECO:0000313" key="8">
    <source>
        <dbReference type="EMBL" id="KAF2719959.1"/>
    </source>
</evidence>
<evidence type="ECO:0000256" key="2">
    <source>
        <dbReference type="ARBA" id="ARBA00005557"/>
    </source>
</evidence>
<keyword evidence="4" id="KW-0496">Mitochondrion</keyword>
<protein>
    <recommendedName>
        <fullName evidence="6">Large ribosomal subunit protein mL53</fullName>
    </recommendedName>
</protein>
<evidence type="ECO:0000256" key="3">
    <source>
        <dbReference type="ARBA" id="ARBA00022980"/>
    </source>
</evidence>
<dbReference type="EMBL" id="MU003805">
    <property type="protein sequence ID" value="KAF2719959.1"/>
    <property type="molecule type" value="Genomic_DNA"/>
</dbReference>
<dbReference type="InterPro" id="IPR042776">
    <property type="entry name" value="Ribosomal_mL53_fung"/>
</dbReference>
<dbReference type="OrthoDB" id="4136894at2759"/>
<evidence type="ECO:0000256" key="6">
    <source>
        <dbReference type="ARBA" id="ARBA00035180"/>
    </source>
</evidence>
<dbReference type="Pfam" id="PF10780">
    <property type="entry name" value="MRP_L53"/>
    <property type="match status" value="1"/>
</dbReference>
<dbReference type="GO" id="GO:0005762">
    <property type="term" value="C:mitochondrial large ribosomal subunit"/>
    <property type="evidence" value="ECO:0007669"/>
    <property type="project" value="TreeGrafter"/>
</dbReference>
<dbReference type="PANTHER" id="PTHR28236">
    <property type="entry name" value="54S RIBOSOMAL PROTEIN L44, MITOCHONDRIAL"/>
    <property type="match status" value="1"/>
</dbReference>
<keyword evidence="5" id="KW-0687">Ribonucleoprotein</keyword>
<keyword evidence="7" id="KW-0175">Coiled coil</keyword>
<evidence type="ECO:0000256" key="5">
    <source>
        <dbReference type="ARBA" id="ARBA00023274"/>
    </source>
</evidence>
<dbReference type="Proteomes" id="UP000799441">
    <property type="component" value="Unassembled WGS sequence"/>
</dbReference>
<gene>
    <name evidence="8" type="ORF">K431DRAFT_304770</name>
</gene>
<comment type="caution">
    <text evidence="8">The sequence shown here is derived from an EMBL/GenBank/DDBJ whole genome shotgun (WGS) entry which is preliminary data.</text>
</comment>
<dbReference type="InterPro" id="IPR019716">
    <property type="entry name" value="Ribosomal_mL53"/>
</dbReference>
<dbReference type="AlphaFoldDB" id="A0A9P4Q857"/>
<keyword evidence="9" id="KW-1185">Reference proteome</keyword>
<proteinExistence type="inferred from homology"/>
<reference evidence="8" key="1">
    <citation type="journal article" date="2020" name="Stud. Mycol.">
        <title>101 Dothideomycetes genomes: a test case for predicting lifestyles and emergence of pathogens.</title>
        <authorList>
            <person name="Haridas S."/>
            <person name="Albert R."/>
            <person name="Binder M."/>
            <person name="Bloem J."/>
            <person name="Labutti K."/>
            <person name="Salamov A."/>
            <person name="Andreopoulos B."/>
            <person name="Baker S."/>
            <person name="Barry K."/>
            <person name="Bills G."/>
            <person name="Bluhm B."/>
            <person name="Cannon C."/>
            <person name="Castanera R."/>
            <person name="Culley D."/>
            <person name="Daum C."/>
            <person name="Ezra D."/>
            <person name="Gonzalez J."/>
            <person name="Henrissat B."/>
            <person name="Kuo A."/>
            <person name="Liang C."/>
            <person name="Lipzen A."/>
            <person name="Lutzoni F."/>
            <person name="Magnuson J."/>
            <person name="Mondo S."/>
            <person name="Nolan M."/>
            <person name="Ohm R."/>
            <person name="Pangilinan J."/>
            <person name="Park H.-J."/>
            <person name="Ramirez L."/>
            <person name="Alfaro M."/>
            <person name="Sun H."/>
            <person name="Tritt A."/>
            <person name="Yoshinaga Y."/>
            <person name="Zwiers L.-H."/>
            <person name="Turgeon B."/>
            <person name="Goodwin S."/>
            <person name="Spatafora J."/>
            <person name="Crous P."/>
            <person name="Grigoriev I."/>
        </authorList>
    </citation>
    <scope>NUCLEOTIDE SEQUENCE</scope>
    <source>
        <strain evidence="8">CBS 116435</strain>
    </source>
</reference>
<keyword evidence="3" id="KW-0689">Ribosomal protein</keyword>
<evidence type="ECO:0000256" key="4">
    <source>
        <dbReference type="ARBA" id="ARBA00023128"/>
    </source>
</evidence>
<dbReference type="GO" id="GO:0003735">
    <property type="term" value="F:structural constituent of ribosome"/>
    <property type="evidence" value="ECO:0007669"/>
    <property type="project" value="TreeGrafter"/>
</dbReference>
<sequence>MLTKYITTVTTSFSPFNPRSGKTARTFLAMLPPNARADGMTIDVKLLPRAQMNLPATLGLKFKDGKELKLDLEKLKIREIQNEVDRHSRTLKRKEDLTGN</sequence>
<evidence type="ECO:0000256" key="7">
    <source>
        <dbReference type="SAM" id="Coils"/>
    </source>
</evidence>
<evidence type="ECO:0000313" key="9">
    <source>
        <dbReference type="Proteomes" id="UP000799441"/>
    </source>
</evidence>
<comment type="similarity">
    <text evidence="2">Belongs to the mitochondrion-specific ribosomal protein mL53 family.</text>
</comment>
<organism evidence="8 9">
    <name type="scientific">Polychaeton citri CBS 116435</name>
    <dbReference type="NCBI Taxonomy" id="1314669"/>
    <lineage>
        <taxon>Eukaryota</taxon>
        <taxon>Fungi</taxon>
        <taxon>Dikarya</taxon>
        <taxon>Ascomycota</taxon>
        <taxon>Pezizomycotina</taxon>
        <taxon>Dothideomycetes</taxon>
        <taxon>Dothideomycetidae</taxon>
        <taxon>Capnodiales</taxon>
        <taxon>Capnodiaceae</taxon>
        <taxon>Polychaeton</taxon>
    </lineage>
</organism>
<dbReference type="Gene3D" id="3.40.30.10">
    <property type="entry name" value="Glutaredoxin"/>
    <property type="match status" value="1"/>
</dbReference>
<feature type="coiled-coil region" evidence="7">
    <location>
        <begin position="63"/>
        <end position="97"/>
    </location>
</feature>
<comment type="subcellular location">
    <subcellularLocation>
        <location evidence="1">Mitochondrion</location>
    </subcellularLocation>
</comment>
<evidence type="ECO:0000256" key="1">
    <source>
        <dbReference type="ARBA" id="ARBA00004173"/>
    </source>
</evidence>
<accession>A0A9P4Q857</accession>